<proteinExistence type="predicted"/>
<organism evidence="3 4">
    <name type="scientific">Enterococcus florum</name>
    <dbReference type="NCBI Taxonomy" id="2480627"/>
    <lineage>
        <taxon>Bacteria</taxon>
        <taxon>Bacillati</taxon>
        <taxon>Bacillota</taxon>
        <taxon>Bacilli</taxon>
        <taxon>Lactobacillales</taxon>
        <taxon>Enterococcaceae</taxon>
        <taxon>Enterococcus</taxon>
    </lineage>
</organism>
<protein>
    <submittedName>
        <fullName evidence="3">PTS sugar transporter</fullName>
    </submittedName>
</protein>
<dbReference type="Gene3D" id="2.30.24.10">
    <property type="entry name" value="CAT RNA-binding domain"/>
    <property type="match status" value="1"/>
</dbReference>
<gene>
    <name evidence="3" type="primary">bglG_2</name>
    <name evidence="3" type="ORF">NRIC_17510</name>
</gene>
<dbReference type="Pfam" id="PF03123">
    <property type="entry name" value="CAT_RBD"/>
    <property type="match status" value="1"/>
</dbReference>
<dbReference type="Proteomes" id="UP000290567">
    <property type="component" value="Unassembled WGS sequence"/>
</dbReference>
<dbReference type="OrthoDB" id="9813552at2"/>
<evidence type="ECO:0000256" key="1">
    <source>
        <dbReference type="ARBA" id="ARBA00022737"/>
    </source>
</evidence>
<dbReference type="Gene3D" id="1.10.1790.10">
    <property type="entry name" value="PRD domain"/>
    <property type="match status" value="2"/>
</dbReference>
<dbReference type="Pfam" id="PF00874">
    <property type="entry name" value="PRD"/>
    <property type="match status" value="2"/>
</dbReference>
<dbReference type="InterPro" id="IPR004341">
    <property type="entry name" value="CAT_RNA-bd_dom"/>
</dbReference>
<dbReference type="RefSeq" id="WP_146622296.1">
    <property type="nucleotide sequence ID" value="NZ_BJCC01000013.1"/>
</dbReference>
<name>A0A4P5P7R0_9ENTE</name>
<evidence type="ECO:0000313" key="4">
    <source>
        <dbReference type="Proteomes" id="UP000290567"/>
    </source>
</evidence>
<dbReference type="GO" id="GO:0006355">
    <property type="term" value="P:regulation of DNA-templated transcription"/>
    <property type="evidence" value="ECO:0007669"/>
    <property type="project" value="InterPro"/>
</dbReference>
<feature type="domain" description="PRD" evidence="2">
    <location>
        <begin position="70"/>
        <end position="175"/>
    </location>
</feature>
<dbReference type="SUPFAM" id="SSF50151">
    <property type="entry name" value="SacY-like RNA-binding domain"/>
    <property type="match status" value="1"/>
</dbReference>
<comment type="caution">
    <text evidence="3">The sequence shown here is derived from an EMBL/GenBank/DDBJ whole genome shotgun (WGS) entry which is preliminary data.</text>
</comment>
<dbReference type="SMART" id="SM01061">
    <property type="entry name" value="CAT_RBD"/>
    <property type="match status" value="1"/>
</dbReference>
<dbReference type="InterPro" id="IPR036634">
    <property type="entry name" value="PRD_sf"/>
</dbReference>
<dbReference type="EMBL" id="BJCC01000013">
    <property type="protein sequence ID" value="GCF93860.1"/>
    <property type="molecule type" value="Genomic_DNA"/>
</dbReference>
<keyword evidence="3" id="KW-0813">Transport</keyword>
<keyword evidence="4" id="KW-1185">Reference proteome</keyword>
<evidence type="ECO:0000313" key="3">
    <source>
        <dbReference type="EMBL" id="GCF93860.1"/>
    </source>
</evidence>
<dbReference type="SUPFAM" id="SSF63520">
    <property type="entry name" value="PTS-regulatory domain, PRD"/>
    <property type="match status" value="2"/>
</dbReference>
<dbReference type="GO" id="GO:0003723">
    <property type="term" value="F:RNA binding"/>
    <property type="evidence" value="ECO:0007669"/>
    <property type="project" value="InterPro"/>
</dbReference>
<dbReference type="InterPro" id="IPR050661">
    <property type="entry name" value="BglG_antiterminators"/>
</dbReference>
<dbReference type="AlphaFoldDB" id="A0A4P5P7R0"/>
<evidence type="ECO:0000259" key="2">
    <source>
        <dbReference type="PROSITE" id="PS51372"/>
    </source>
</evidence>
<dbReference type="PANTHER" id="PTHR30185">
    <property type="entry name" value="CRYPTIC BETA-GLUCOSIDE BGL OPERON ANTITERMINATOR"/>
    <property type="match status" value="1"/>
</dbReference>
<reference evidence="4" key="1">
    <citation type="submission" date="2019-02" db="EMBL/GenBank/DDBJ databases">
        <title>Draft genome sequence of Enterococcus sp. Gos25-1.</title>
        <authorList>
            <person name="Tanaka N."/>
            <person name="Shiwa Y."/>
            <person name="Fujita N."/>
        </authorList>
    </citation>
    <scope>NUCLEOTIDE SEQUENCE [LARGE SCALE GENOMIC DNA]</scope>
    <source>
        <strain evidence="4">Gos25-1</strain>
    </source>
</reference>
<keyword evidence="1" id="KW-0677">Repeat</keyword>
<feature type="domain" description="PRD" evidence="2">
    <location>
        <begin position="176"/>
        <end position="286"/>
    </location>
</feature>
<keyword evidence="3" id="KW-0762">Sugar transport</keyword>
<dbReference type="InterPro" id="IPR036650">
    <property type="entry name" value="CAT_RNA-bd_dom_sf"/>
</dbReference>
<dbReference type="InterPro" id="IPR011608">
    <property type="entry name" value="PRD"/>
</dbReference>
<dbReference type="PROSITE" id="PS51372">
    <property type="entry name" value="PRD_2"/>
    <property type="match status" value="2"/>
</dbReference>
<dbReference type="PANTHER" id="PTHR30185:SF15">
    <property type="entry name" value="CRYPTIC BETA-GLUCOSIDE BGL OPERON ANTITERMINATOR"/>
    <property type="match status" value="1"/>
</dbReference>
<sequence length="286" mass="33383">MIISQILNNNVAIVKKGSNSQTRGNEIIVYSKGVAFKHKAGDTIAETEIQKTYVLDSHDKLEHFSYLLSNTTDEYLQIVTKTIEYGEKVIKKDVSDYLYLALLDHIDFAIKRLEKDQIVKSPLDWEVRKFYPDHYKIGLYAVGLIEEATGKACPNEEAVSIALHFINLQAKGSEDDSMMRMMEAVRNILSIIKYHFRLDFEEESINYIRLVTHLQYFIVRMFKNEVFASNETELNRQIRKLYPDAYSCVNKIRVYVRDTFGKDLSEDEEAYLMLHIQRVAKREEEK</sequence>
<accession>A0A4P5P7R0</accession>